<feature type="transmembrane region" description="Helical" evidence="1">
    <location>
        <begin position="6"/>
        <end position="29"/>
    </location>
</feature>
<gene>
    <name evidence="2" type="ORF">SAMN05421881_101428</name>
</gene>
<keyword evidence="1" id="KW-0472">Membrane</keyword>
<proteinExistence type="predicted"/>
<sequence length="44" mass="5176">MLCLYLIFIRLPVMIVTACICLALIYHWLSRHFLAKKNGRTAIR</sequence>
<keyword evidence="3" id="KW-1185">Reference proteome</keyword>
<dbReference type="EMBL" id="FNOY01000014">
    <property type="protein sequence ID" value="SDX98696.1"/>
    <property type="molecule type" value="Genomic_DNA"/>
</dbReference>
<dbReference type="AlphaFoldDB" id="A0A1H3G5Z6"/>
<organism evidence="2 3">
    <name type="scientific">Nitrosomonas halophila</name>
    <dbReference type="NCBI Taxonomy" id="44576"/>
    <lineage>
        <taxon>Bacteria</taxon>
        <taxon>Pseudomonadati</taxon>
        <taxon>Pseudomonadota</taxon>
        <taxon>Betaproteobacteria</taxon>
        <taxon>Nitrosomonadales</taxon>
        <taxon>Nitrosomonadaceae</taxon>
        <taxon>Nitrosomonas</taxon>
    </lineage>
</organism>
<evidence type="ECO:0000256" key="1">
    <source>
        <dbReference type="SAM" id="Phobius"/>
    </source>
</evidence>
<evidence type="ECO:0000313" key="3">
    <source>
        <dbReference type="Proteomes" id="UP000198640"/>
    </source>
</evidence>
<name>A0A1H3G5Z6_9PROT</name>
<reference evidence="2 3" key="1">
    <citation type="submission" date="2016-10" db="EMBL/GenBank/DDBJ databases">
        <authorList>
            <person name="de Groot N.N."/>
        </authorList>
    </citation>
    <scope>NUCLEOTIDE SEQUENCE [LARGE SCALE GENOMIC DNA]</scope>
    <source>
        <strain evidence="2 3">Nm1</strain>
    </source>
</reference>
<protein>
    <submittedName>
        <fullName evidence="2">Uncharacterized protein</fullName>
    </submittedName>
</protein>
<dbReference type="Proteomes" id="UP000198640">
    <property type="component" value="Unassembled WGS sequence"/>
</dbReference>
<evidence type="ECO:0000313" key="2">
    <source>
        <dbReference type="EMBL" id="SDX98696.1"/>
    </source>
</evidence>
<accession>A0A1H3G5Z6</accession>
<keyword evidence="1" id="KW-0812">Transmembrane</keyword>
<keyword evidence="1" id="KW-1133">Transmembrane helix</keyword>